<dbReference type="EMBL" id="JAHRHJ020000007">
    <property type="protein sequence ID" value="KAH9308478.1"/>
    <property type="molecule type" value="Genomic_DNA"/>
</dbReference>
<comment type="caution">
    <text evidence="2">The sequence shown here is derived from an EMBL/GenBank/DDBJ whole genome shotgun (WGS) entry which is preliminary data.</text>
</comment>
<feature type="compositionally biased region" description="Polar residues" evidence="1">
    <location>
        <begin position="8"/>
        <end position="24"/>
    </location>
</feature>
<accession>A0AA38KLR9</accession>
<dbReference type="AlphaFoldDB" id="A0AA38KLR9"/>
<organism evidence="2 3">
    <name type="scientific">Taxus chinensis</name>
    <name type="common">Chinese yew</name>
    <name type="synonym">Taxus wallichiana var. chinensis</name>
    <dbReference type="NCBI Taxonomy" id="29808"/>
    <lineage>
        <taxon>Eukaryota</taxon>
        <taxon>Viridiplantae</taxon>
        <taxon>Streptophyta</taxon>
        <taxon>Embryophyta</taxon>
        <taxon>Tracheophyta</taxon>
        <taxon>Spermatophyta</taxon>
        <taxon>Pinopsida</taxon>
        <taxon>Pinidae</taxon>
        <taxon>Conifers II</taxon>
        <taxon>Cupressales</taxon>
        <taxon>Taxaceae</taxon>
        <taxon>Taxus</taxon>
    </lineage>
</organism>
<proteinExistence type="predicted"/>
<protein>
    <submittedName>
        <fullName evidence="2">Uncharacterized protein</fullName>
    </submittedName>
</protein>
<evidence type="ECO:0000313" key="2">
    <source>
        <dbReference type="EMBL" id="KAH9308478.1"/>
    </source>
</evidence>
<evidence type="ECO:0000256" key="1">
    <source>
        <dbReference type="SAM" id="MobiDB-lite"/>
    </source>
</evidence>
<dbReference type="Proteomes" id="UP000824469">
    <property type="component" value="Unassembled WGS sequence"/>
</dbReference>
<reference evidence="2 3" key="1">
    <citation type="journal article" date="2021" name="Nat. Plants">
        <title>The Taxus genome provides insights into paclitaxel biosynthesis.</title>
        <authorList>
            <person name="Xiong X."/>
            <person name="Gou J."/>
            <person name="Liao Q."/>
            <person name="Li Y."/>
            <person name="Zhou Q."/>
            <person name="Bi G."/>
            <person name="Li C."/>
            <person name="Du R."/>
            <person name="Wang X."/>
            <person name="Sun T."/>
            <person name="Guo L."/>
            <person name="Liang H."/>
            <person name="Lu P."/>
            <person name="Wu Y."/>
            <person name="Zhang Z."/>
            <person name="Ro D.K."/>
            <person name="Shang Y."/>
            <person name="Huang S."/>
            <person name="Yan J."/>
        </authorList>
    </citation>
    <scope>NUCLEOTIDE SEQUENCE [LARGE SCALE GENOMIC DNA]</scope>
    <source>
        <strain evidence="2">Ta-2019</strain>
    </source>
</reference>
<gene>
    <name evidence="2" type="ORF">KI387_036389</name>
</gene>
<feature type="non-terminal residue" evidence="2">
    <location>
        <position position="82"/>
    </location>
</feature>
<evidence type="ECO:0000313" key="3">
    <source>
        <dbReference type="Proteomes" id="UP000824469"/>
    </source>
</evidence>
<sequence length="82" mass="9140">MLSEGKVGSNSKTSSKRGQFSSGSAEDKGKCGEYKSCANGRLNLRLWVAIKQGWMVGLEYIGCLRRRNLHQMEWVCARIGKT</sequence>
<keyword evidence="3" id="KW-1185">Reference proteome</keyword>
<name>A0AA38KLR9_TAXCH</name>
<feature type="region of interest" description="Disordered" evidence="1">
    <location>
        <begin position="1"/>
        <end position="32"/>
    </location>
</feature>